<evidence type="ECO:0000256" key="1">
    <source>
        <dbReference type="ARBA" id="ARBA00022491"/>
    </source>
</evidence>
<reference evidence="6 9" key="2">
    <citation type="submission" date="2019-11" db="EMBL/GenBank/DDBJ databases">
        <title>Draft genome sequences of five Paenibacillus species of dairy origin.</title>
        <authorList>
            <person name="Olajide A.M."/>
            <person name="Chen S."/>
            <person name="Lapointe G."/>
        </authorList>
    </citation>
    <scope>NUCLEOTIDE SEQUENCE [LARGE SCALE GENOMIC DNA]</scope>
    <source>
        <strain evidence="6 9">3CS1</strain>
    </source>
</reference>
<dbReference type="SUPFAM" id="SSF53822">
    <property type="entry name" value="Periplasmic binding protein-like I"/>
    <property type="match status" value="1"/>
</dbReference>
<evidence type="ECO:0000259" key="5">
    <source>
        <dbReference type="PROSITE" id="PS50932"/>
    </source>
</evidence>
<dbReference type="PANTHER" id="PTHR30146">
    <property type="entry name" value="LACI-RELATED TRANSCRIPTIONAL REPRESSOR"/>
    <property type="match status" value="1"/>
</dbReference>
<dbReference type="PANTHER" id="PTHR30146:SF148">
    <property type="entry name" value="HTH-TYPE TRANSCRIPTIONAL REPRESSOR PURR-RELATED"/>
    <property type="match status" value="1"/>
</dbReference>
<reference evidence="7 8" key="1">
    <citation type="submission" date="2017-07" db="EMBL/GenBank/DDBJ databases">
        <title>Isolation and whole genome analysis of endospore-forming bacteria from heroin.</title>
        <authorList>
            <person name="Kalinowski J."/>
            <person name="Ahrens B."/>
            <person name="Al-Dilaimi A."/>
            <person name="Winkler A."/>
            <person name="Wibberg D."/>
            <person name="Schleenbecker U."/>
            <person name="Ruckert C."/>
            <person name="Wolfel R."/>
            <person name="Grass G."/>
        </authorList>
    </citation>
    <scope>NUCLEOTIDE SEQUENCE [LARGE SCALE GENOMIC DNA]</scope>
    <source>
        <strain evidence="7 8">7537-G1</strain>
    </source>
</reference>
<dbReference type="OrthoDB" id="2026446at2"/>
<dbReference type="Proteomes" id="UP000435177">
    <property type="component" value="Unassembled WGS sequence"/>
</dbReference>
<dbReference type="Pfam" id="PF13377">
    <property type="entry name" value="Peripla_BP_3"/>
    <property type="match status" value="1"/>
</dbReference>
<dbReference type="GO" id="GO:0000976">
    <property type="term" value="F:transcription cis-regulatory region binding"/>
    <property type="evidence" value="ECO:0007669"/>
    <property type="project" value="TreeGrafter"/>
</dbReference>
<evidence type="ECO:0000313" key="9">
    <source>
        <dbReference type="Proteomes" id="UP000435177"/>
    </source>
</evidence>
<dbReference type="Gene3D" id="1.10.260.40">
    <property type="entry name" value="lambda repressor-like DNA-binding domains"/>
    <property type="match status" value="1"/>
</dbReference>
<dbReference type="SMART" id="SM00354">
    <property type="entry name" value="HTH_LACI"/>
    <property type="match status" value="1"/>
</dbReference>
<name>A0A268EUY8_9BACL</name>
<dbReference type="Pfam" id="PF00356">
    <property type="entry name" value="LacI"/>
    <property type="match status" value="1"/>
</dbReference>
<keyword evidence="1" id="KW-0678">Repressor</keyword>
<dbReference type="InterPro" id="IPR046335">
    <property type="entry name" value="LacI/GalR-like_sensor"/>
</dbReference>
<dbReference type="InterPro" id="IPR010982">
    <property type="entry name" value="Lambda_DNA-bd_dom_sf"/>
</dbReference>
<keyword evidence="4" id="KW-0804">Transcription</keyword>
<dbReference type="Proteomes" id="UP000215596">
    <property type="component" value="Unassembled WGS sequence"/>
</dbReference>
<dbReference type="AlphaFoldDB" id="A0A268EUY8"/>
<evidence type="ECO:0000313" key="8">
    <source>
        <dbReference type="Proteomes" id="UP000215596"/>
    </source>
</evidence>
<keyword evidence="2" id="KW-0805">Transcription regulation</keyword>
<dbReference type="PROSITE" id="PS50932">
    <property type="entry name" value="HTH_LACI_2"/>
    <property type="match status" value="1"/>
</dbReference>
<comment type="caution">
    <text evidence="7">The sequence shown here is derived from an EMBL/GenBank/DDBJ whole genome shotgun (WGS) entry which is preliminary data.</text>
</comment>
<sequence length="350" mass="38578">MARKVSIQVLADELGLSKYAVSRALSGKSGVSEATRQRVIELAKSLGYQKASFSQPSETGREPDAPSPFILICMRHIHSGNHSYWQRVLNGMLMSCDQQGLPYVIVSPELEAAKLTGEPESPQHMLAPHLDWTRCGGIVVMGTFPHSILGLVARAERPYVLVDHVDPLISCDKINNDNIEAGSIITRHLLSLHCTHLGFITDKAWSASFADRLAGARSAMDSPHGTEARLTEWRIPYGEPGWENALYQQFVHTEPDKRPDAWIGANDDIAIRWMRKLQTEGISIPESARIAGIDNVEASTLVSPQLTTVNLCKEELGGRAIEALLRRIERPGAPMESIHLSTRLIPRAST</sequence>
<dbReference type="EMBL" id="NPBY01000033">
    <property type="protein sequence ID" value="PAD76942.1"/>
    <property type="molecule type" value="Genomic_DNA"/>
</dbReference>
<dbReference type="EMBL" id="WOAA01000029">
    <property type="protein sequence ID" value="MUG68576.1"/>
    <property type="molecule type" value="Genomic_DNA"/>
</dbReference>
<dbReference type="InterPro" id="IPR000843">
    <property type="entry name" value="HTH_LacI"/>
</dbReference>
<dbReference type="Gene3D" id="3.40.50.2300">
    <property type="match status" value="2"/>
</dbReference>
<keyword evidence="9" id="KW-1185">Reference proteome</keyword>
<organism evidence="7 8">
    <name type="scientific">Paenibacillus campinasensis</name>
    <dbReference type="NCBI Taxonomy" id="66347"/>
    <lineage>
        <taxon>Bacteria</taxon>
        <taxon>Bacillati</taxon>
        <taxon>Bacillota</taxon>
        <taxon>Bacilli</taxon>
        <taxon>Bacillales</taxon>
        <taxon>Paenibacillaceae</taxon>
        <taxon>Paenibacillus</taxon>
    </lineage>
</organism>
<dbReference type="InterPro" id="IPR028082">
    <property type="entry name" value="Peripla_BP_I"/>
</dbReference>
<proteinExistence type="predicted"/>
<keyword evidence="3 6" id="KW-0238">DNA-binding</keyword>
<evidence type="ECO:0000256" key="4">
    <source>
        <dbReference type="ARBA" id="ARBA00023163"/>
    </source>
</evidence>
<dbReference type="SUPFAM" id="SSF47413">
    <property type="entry name" value="lambda repressor-like DNA-binding domains"/>
    <property type="match status" value="1"/>
</dbReference>
<dbReference type="RefSeq" id="WP_095265281.1">
    <property type="nucleotide sequence ID" value="NZ_NPBY01000033.1"/>
</dbReference>
<accession>A0A268EUY8</accession>
<dbReference type="GO" id="GO:0003700">
    <property type="term" value="F:DNA-binding transcription factor activity"/>
    <property type="evidence" value="ECO:0007669"/>
    <property type="project" value="TreeGrafter"/>
</dbReference>
<evidence type="ECO:0000256" key="3">
    <source>
        <dbReference type="ARBA" id="ARBA00023125"/>
    </source>
</evidence>
<feature type="domain" description="HTH lacI-type" evidence="5">
    <location>
        <begin position="5"/>
        <end position="59"/>
    </location>
</feature>
<gene>
    <name evidence="7" type="ORF">CHH67_11240</name>
    <name evidence="6" type="ORF">GNP94_21620</name>
</gene>
<evidence type="ECO:0000256" key="2">
    <source>
        <dbReference type="ARBA" id="ARBA00023015"/>
    </source>
</evidence>
<evidence type="ECO:0000313" key="7">
    <source>
        <dbReference type="EMBL" id="PAD76942.1"/>
    </source>
</evidence>
<evidence type="ECO:0000313" key="6">
    <source>
        <dbReference type="EMBL" id="MUG68576.1"/>
    </source>
</evidence>
<protein>
    <submittedName>
        <fullName evidence="6">LacI family DNA-binding transcriptional regulator</fullName>
    </submittedName>
</protein>
<dbReference type="CDD" id="cd01392">
    <property type="entry name" value="HTH_LacI"/>
    <property type="match status" value="1"/>
</dbReference>